<organism evidence="3 4">
    <name type="scientific">Schistosoma japonicum</name>
    <name type="common">Blood fluke</name>
    <dbReference type="NCBI Taxonomy" id="6182"/>
    <lineage>
        <taxon>Eukaryota</taxon>
        <taxon>Metazoa</taxon>
        <taxon>Spiralia</taxon>
        <taxon>Lophotrochozoa</taxon>
        <taxon>Platyhelminthes</taxon>
        <taxon>Trematoda</taxon>
        <taxon>Digenea</taxon>
        <taxon>Strigeidida</taxon>
        <taxon>Schistosomatoidea</taxon>
        <taxon>Schistosomatidae</taxon>
        <taxon>Schistosoma</taxon>
    </lineage>
</organism>
<feature type="region of interest" description="Disordered" evidence="1">
    <location>
        <begin position="115"/>
        <end position="135"/>
    </location>
</feature>
<reference evidence="3 4" key="1">
    <citation type="submission" date="2019-03" db="EMBL/GenBank/DDBJ databases">
        <title>An improved genome assembly of the fluke Schistosoma japonicum.</title>
        <authorList>
            <person name="Hu W."/>
            <person name="Luo F."/>
            <person name="Yin M."/>
            <person name="Mo X."/>
            <person name="Sun C."/>
            <person name="Wu Q."/>
            <person name="Zhu B."/>
            <person name="Xiang M."/>
            <person name="Wang J."/>
            <person name="Wang Y."/>
            <person name="Zhang T."/>
            <person name="Xu B."/>
            <person name="Zheng H."/>
            <person name="Feng Z."/>
        </authorList>
    </citation>
    <scope>NUCLEOTIDE SEQUENCE [LARGE SCALE GENOMIC DNA]</scope>
    <source>
        <strain evidence="3">HuSjv2</strain>
        <tissue evidence="3">Worms</tissue>
    </source>
</reference>
<keyword evidence="2" id="KW-1133">Transmembrane helix</keyword>
<name>A0A4Z2D557_SCHJA</name>
<keyword evidence="4" id="KW-1185">Reference proteome</keyword>
<evidence type="ECO:0000256" key="1">
    <source>
        <dbReference type="SAM" id="MobiDB-lite"/>
    </source>
</evidence>
<evidence type="ECO:0000313" key="3">
    <source>
        <dbReference type="EMBL" id="TNN11617.1"/>
    </source>
</evidence>
<evidence type="ECO:0000313" key="4">
    <source>
        <dbReference type="Proteomes" id="UP000311919"/>
    </source>
</evidence>
<protein>
    <submittedName>
        <fullName evidence="3">Uncharacterized protein</fullName>
    </submittedName>
</protein>
<dbReference type="AlphaFoldDB" id="A0A4Z2D557"/>
<gene>
    <name evidence="3" type="ORF">EWB00_004472</name>
</gene>
<keyword evidence="2" id="KW-0472">Membrane</keyword>
<dbReference type="Proteomes" id="UP000311919">
    <property type="component" value="Unassembled WGS sequence"/>
</dbReference>
<feature type="transmembrane region" description="Helical" evidence="2">
    <location>
        <begin position="197"/>
        <end position="216"/>
    </location>
</feature>
<keyword evidence="2" id="KW-0812">Transmembrane</keyword>
<dbReference type="EMBL" id="SKCS01000286">
    <property type="protein sequence ID" value="TNN11617.1"/>
    <property type="molecule type" value="Genomic_DNA"/>
</dbReference>
<evidence type="ECO:0000256" key="2">
    <source>
        <dbReference type="SAM" id="Phobius"/>
    </source>
</evidence>
<comment type="caution">
    <text evidence="3">The sequence shown here is derived from an EMBL/GenBank/DDBJ whole genome shotgun (WGS) entry which is preliminary data.</text>
</comment>
<proteinExistence type="predicted"/>
<accession>A0A4Z2D557</accession>
<sequence>MFKFYKIRRMTKKMIKLFRKKVMHAIEENIEAECITHVADENVIDDYVEDDRRNGDEDCEEAFEGADKLNKEVKIRSEGIDGYVVVCDDDDNSANNFIEDSDECDGIIDVNSDNNDNANNNISNNKNSNSNNGNSINVSHSIGSSSISGSHNHIRNLNYLPDVDYVDYYMDEIIRNSCNNTMCESDIKDDNEFLKKVGILLLSILLFIPFCIYYFYSLVNYILF</sequence>